<dbReference type="GO" id="GO:0008955">
    <property type="term" value="F:peptidoglycan glycosyltransferase activity"/>
    <property type="evidence" value="ECO:0007669"/>
    <property type="project" value="UniProtKB-EC"/>
</dbReference>
<evidence type="ECO:0000313" key="32">
    <source>
        <dbReference type="Proteomes" id="UP001142444"/>
    </source>
</evidence>
<dbReference type="SUPFAM" id="SSF56601">
    <property type="entry name" value="beta-lactamase/transpeptidase-like"/>
    <property type="match status" value="1"/>
</dbReference>
<dbReference type="GO" id="GO:0008360">
    <property type="term" value="P:regulation of cell shape"/>
    <property type="evidence" value="ECO:0007669"/>
    <property type="project" value="UniProtKB-KW"/>
</dbReference>
<gene>
    <name evidence="31" type="ORF">OQ257_01400</name>
</gene>
<evidence type="ECO:0000256" key="4">
    <source>
        <dbReference type="ARBA" id="ARBA00007090"/>
    </source>
</evidence>
<keyword evidence="9" id="KW-0997">Cell inner membrane</keyword>
<dbReference type="Pfam" id="PF00912">
    <property type="entry name" value="Transgly"/>
    <property type="match status" value="1"/>
</dbReference>
<reference evidence="31" key="2">
    <citation type="journal article" date="2023" name="Pathogens">
        <title>Pathological Features and Genomic Characterization of an Actinobacillus equuli subsp. equuli Bearing Unique Virulence-Associated Genes from an Adult Horse with Pleuropneumonia.</title>
        <authorList>
            <person name="Kamali M."/>
            <person name="Carossino M."/>
            <person name="Del Piero F."/>
            <person name="Peak L."/>
            <person name="Mitchell M.S."/>
            <person name="Willette J."/>
            <person name="Baker R."/>
            <person name="Li F."/>
            <person name="Kenez A."/>
            <person name="Balasuriya U.B.R."/>
            <person name="Go Y.Y."/>
        </authorList>
    </citation>
    <scope>NUCLEOTIDE SEQUENCE</scope>
    <source>
        <strain evidence="31">4524</strain>
    </source>
</reference>
<evidence type="ECO:0000256" key="3">
    <source>
        <dbReference type="ARBA" id="ARBA00004752"/>
    </source>
</evidence>
<comment type="catalytic activity">
    <reaction evidence="24">
        <text>Preferential cleavage: (Ac)2-L-Lys-D-Ala-|-D-Ala. Also transpeptidation of peptidyl-alanyl moieties that are N-acyl substituents of D-alanine.</text>
        <dbReference type="EC" id="3.4.16.4"/>
    </reaction>
</comment>
<dbReference type="Proteomes" id="UP001142444">
    <property type="component" value="Unassembled WGS sequence"/>
</dbReference>
<evidence type="ECO:0000313" key="31">
    <source>
        <dbReference type="EMBL" id="MDE8033830.1"/>
    </source>
</evidence>
<evidence type="ECO:0000256" key="26">
    <source>
        <dbReference type="ARBA" id="ARBA00049902"/>
    </source>
</evidence>
<evidence type="ECO:0000256" key="21">
    <source>
        <dbReference type="ARBA" id="ARBA00023251"/>
    </source>
</evidence>
<dbReference type="NCBIfam" id="TIGR02074">
    <property type="entry name" value="PBP_1a_fam"/>
    <property type="match status" value="1"/>
</dbReference>
<comment type="similarity">
    <text evidence="5">In the N-terminal section; belongs to the glycosyltransferase 51 family.</text>
</comment>
<protein>
    <recommendedName>
        <fullName evidence="7">Penicillin-binding protein 1A</fullName>
        <ecNumber evidence="25">2.4.99.28</ecNumber>
        <ecNumber evidence="6">3.4.16.4</ecNumber>
    </recommendedName>
</protein>
<comment type="caution">
    <text evidence="31">The sequence shown here is derived from an EMBL/GenBank/DDBJ whole genome shotgun (WGS) entry which is preliminary data.</text>
</comment>
<accession>A0A9X4G392</accession>
<evidence type="ECO:0000256" key="9">
    <source>
        <dbReference type="ARBA" id="ARBA00022519"/>
    </source>
</evidence>
<comment type="pathway">
    <text evidence="3">Cell wall biogenesis; peptidoglycan biosynthesis.</text>
</comment>
<dbReference type="InterPro" id="IPR036950">
    <property type="entry name" value="PBP_transglycosylase"/>
</dbReference>
<evidence type="ECO:0000259" key="29">
    <source>
        <dbReference type="Pfam" id="PF00912"/>
    </source>
</evidence>
<dbReference type="InterPro" id="IPR012338">
    <property type="entry name" value="Beta-lactam/transpept-like"/>
</dbReference>
<evidence type="ECO:0000256" key="10">
    <source>
        <dbReference type="ARBA" id="ARBA00022645"/>
    </source>
</evidence>
<dbReference type="Gene3D" id="3.40.710.10">
    <property type="entry name" value="DD-peptidase/beta-lactamase superfamily"/>
    <property type="match status" value="3"/>
</dbReference>
<keyword evidence="21" id="KW-0046">Antibiotic resistance</keyword>
<dbReference type="SUPFAM" id="SSF53955">
    <property type="entry name" value="Lysozyme-like"/>
    <property type="match status" value="1"/>
</dbReference>
<dbReference type="GO" id="GO:0009252">
    <property type="term" value="P:peptidoglycan biosynthetic process"/>
    <property type="evidence" value="ECO:0007669"/>
    <property type="project" value="UniProtKB-KW"/>
</dbReference>
<dbReference type="GO" id="GO:0005886">
    <property type="term" value="C:plasma membrane"/>
    <property type="evidence" value="ECO:0007669"/>
    <property type="project" value="UniProtKB-SubCell"/>
</dbReference>
<dbReference type="GO" id="GO:0006508">
    <property type="term" value="P:proteolysis"/>
    <property type="evidence" value="ECO:0007669"/>
    <property type="project" value="UniProtKB-KW"/>
</dbReference>
<evidence type="ECO:0000256" key="8">
    <source>
        <dbReference type="ARBA" id="ARBA00022475"/>
    </source>
</evidence>
<keyword evidence="20" id="KW-0472">Membrane</keyword>
<dbReference type="PANTHER" id="PTHR32282:SF27">
    <property type="entry name" value="PENICILLIN-BINDING PROTEIN 1A"/>
    <property type="match status" value="1"/>
</dbReference>
<evidence type="ECO:0000259" key="28">
    <source>
        <dbReference type="Pfam" id="PF00905"/>
    </source>
</evidence>
<evidence type="ECO:0000256" key="12">
    <source>
        <dbReference type="ARBA" id="ARBA00022676"/>
    </source>
</evidence>
<feature type="domain" description="Penicillin-binding protein OB-like" evidence="30">
    <location>
        <begin position="315"/>
        <end position="409"/>
    </location>
</feature>
<feature type="domain" description="Penicillin-binding protein transpeptidase" evidence="28">
    <location>
        <begin position="413"/>
        <end position="581"/>
    </location>
</feature>
<evidence type="ECO:0000256" key="7">
    <source>
        <dbReference type="ARBA" id="ARBA00018638"/>
    </source>
</evidence>
<evidence type="ECO:0000256" key="14">
    <source>
        <dbReference type="ARBA" id="ARBA00022692"/>
    </source>
</evidence>
<dbReference type="GO" id="GO:0030288">
    <property type="term" value="C:outer membrane-bounded periplasmic space"/>
    <property type="evidence" value="ECO:0007669"/>
    <property type="project" value="TreeGrafter"/>
</dbReference>
<keyword evidence="13" id="KW-0808">Transferase</keyword>
<keyword evidence="16" id="KW-0133">Cell shape</keyword>
<dbReference type="GO" id="GO:0009002">
    <property type="term" value="F:serine-type D-Ala-D-Ala carboxypeptidase activity"/>
    <property type="evidence" value="ECO:0007669"/>
    <property type="project" value="UniProtKB-EC"/>
</dbReference>
<keyword evidence="12" id="KW-0328">Glycosyltransferase</keyword>
<keyword evidence="15" id="KW-0378">Hydrolase</keyword>
<dbReference type="Pfam" id="PF00905">
    <property type="entry name" value="Transpeptidase"/>
    <property type="match status" value="1"/>
</dbReference>
<dbReference type="InterPro" id="IPR001264">
    <property type="entry name" value="Glyco_trans_51"/>
</dbReference>
<keyword evidence="18" id="KW-0573">Peptidoglycan synthesis</keyword>
<evidence type="ECO:0000256" key="2">
    <source>
        <dbReference type="ARBA" id="ARBA00004249"/>
    </source>
</evidence>
<dbReference type="FunFam" id="1.10.3810.10:FF:000003">
    <property type="entry name" value="Penicillin-binding protein 1a"/>
    <property type="match status" value="1"/>
</dbReference>
<dbReference type="AlphaFoldDB" id="A0A9X4G392"/>
<keyword evidence="17" id="KW-0735">Signal-anchor</keyword>
<evidence type="ECO:0000256" key="11">
    <source>
        <dbReference type="ARBA" id="ARBA00022670"/>
    </source>
</evidence>
<reference evidence="31" key="1">
    <citation type="submission" date="2022-11" db="EMBL/GenBank/DDBJ databases">
        <authorList>
            <person name="Kamali M."/>
            <person name="Peak L."/>
            <person name="Go Y.Y."/>
            <person name="Balasuriya U.B.R."/>
            <person name="Carossino M."/>
        </authorList>
    </citation>
    <scope>NUCLEOTIDE SEQUENCE</scope>
    <source>
        <strain evidence="31">4524</strain>
    </source>
</reference>
<evidence type="ECO:0000256" key="27">
    <source>
        <dbReference type="ARBA" id="ARBA00060592"/>
    </source>
</evidence>
<evidence type="ECO:0000256" key="20">
    <source>
        <dbReference type="ARBA" id="ARBA00023136"/>
    </source>
</evidence>
<dbReference type="RefSeq" id="WP_275217129.1">
    <property type="nucleotide sequence ID" value="NZ_JAPHVQ010000001.1"/>
</dbReference>
<dbReference type="GO" id="GO:0071555">
    <property type="term" value="P:cell wall organization"/>
    <property type="evidence" value="ECO:0007669"/>
    <property type="project" value="UniProtKB-KW"/>
</dbReference>
<proteinExistence type="inferred from homology"/>
<evidence type="ECO:0000256" key="5">
    <source>
        <dbReference type="ARBA" id="ARBA00007739"/>
    </source>
</evidence>
<keyword evidence="8" id="KW-1003">Cell membrane</keyword>
<comment type="similarity">
    <text evidence="4">In the C-terminal section; belongs to the transpeptidase family.</text>
</comment>
<dbReference type="EC" id="3.4.16.4" evidence="6"/>
<keyword evidence="11" id="KW-0645">Protease</keyword>
<evidence type="ECO:0000256" key="23">
    <source>
        <dbReference type="ARBA" id="ARBA00023316"/>
    </source>
</evidence>
<keyword evidence="10" id="KW-0121">Carboxypeptidase</keyword>
<evidence type="ECO:0000256" key="24">
    <source>
        <dbReference type="ARBA" id="ARBA00034000"/>
    </source>
</evidence>
<evidence type="ECO:0000256" key="1">
    <source>
        <dbReference type="ARBA" id="ARBA00002624"/>
    </source>
</evidence>
<dbReference type="InterPro" id="IPR050396">
    <property type="entry name" value="Glycosyltr_51/Transpeptidase"/>
</dbReference>
<evidence type="ECO:0000256" key="6">
    <source>
        <dbReference type="ARBA" id="ARBA00012448"/>
    </source>
</evidence>
<comment type="subcellular location">
    <subcellularLocation>
        <location evidence="2">Cell inner membrane</location>
        <topology evidence="2">Single-pass type II membrane protein</topology>
    </subcellularLocation>
</comment>
<evidence type="ECO:0000256" key="16">
    <source>
        <dbReference type="ARBA" id="ARBA00022960"/>
    </source>
</evidence>
<dbReference type="EMBL" id="JAPHVQ010000001">
    <property type="protein sequence ID" value="MDE8033830.1"/>
    <property type="molecule type" value="Genomic_DNA"/>
</dbReference>
<evidence type="ECO:0000256" key="25">
    <source>
        <dbReference type="ARBA" id="ARBA00044770"/>
    </source>
</evidence>
<dbReference type="InterPro" id="IPR031376">
    <property type="entry name" value="PCB_OB"/>
</dbReference>
<dbReference type="Pfam" id="PF17092">
    <property type="entry name" value="PCB_OB"/>
    <property type="match status" value="1"/>
</dbReference>
<comment type="function">
    <text evidence="1">Cell wall formation. Synthesis of cross-linked peptidoglycan from the lipid intermediates. The enzyme has a penicillin-insensitive transglycosylase N-terminal domain (formation of linear glycan strands) and a penicillin-sensitive transpeptidase C-terminal domain (cross-linking of the peptide subunits).</text>
</comment>
<evidence type="ECO:0000256" key="22">
    <source>
        <dbReference type="ARBA" id="ARBA00023268"/>
    </source>
</evidence>
<evidence type="ECO:0000256" key="17">
    <source>
        <dbReference type="ARBA" id="ARBA00022968"/>
    </source>
</evidence>
<name>A0A9X4G392_ACTEU</name>
<dbReference type="EC" id="2.4.99.28" evidence="25"/>
<dbReference type="PANTHER" id="PTHR32282">
    <property type="entry name" value="BINDING PROTEIN TRANSPEPTIDASE, PUTATIVE-RELATED"/>
    <property type="match status" value="1"/>
</dbReference>
<dbReference type="GO" id="GO:0008658">
    <property type="term" value="F:penicillin binding"/>
    <property type="evidence" value="ECO:0007669"/>
    <property type="project" value="InterPro"/>
</dbReference>
<dbReference type="InterPro" id="IPR023346">
    <property type="entry name" value="Lysozyme-like_dom_sf"/>
</dbReference>
<comment type="catalytic activity">
    <reaction evidence="26">
        <text>[GlcNAc-(1-&gt;4)-Mur2Ac(oyl-L-Ala-gamma-D-Glu-L-Lys-D-Ala-D-Ala)](n)-di-trans,octa-cis-undecaprenyl diphosphate + beta-D-GlcNAc-(1-&gt;4)-Mur2Ac(oyl-L-Ala-gamma-D-Glu-L-Lys-D-Ala-D-Ala)-di-trans,octa-cis-undecaprenyl diphosphate = [GlcNAc-(1-&gt;4)-Mur2Ac(oyl-L-Ala-gamma-D-Glu-L-Lys-D-Ala-D-Ala)](n+1)-di-trans,octa-cis-undecaprenyl diphosphate + di-trans,octa-cis-undecaprenyl diphosphate + H(+)</text>
        <dbReference type="Rhea" id="RHEA:23708"/>
        <dbReference type="Rhea" id="RHEA-COMP:9602"/>
        <dbReference type="Rhea" id="RHEA-COMP:9603"/>
        <dbReference type="ChEBI" id="CHEBI:15378"/>
        <dbReference type="ChEBI" id="CHEBI:58405"/>
        <dbReference type="ChEBI" id="CHEBI:60033"/>
        <dbReference type="ChEBI" id="CHEBI:78435"/>
        <dbReference type="EC" id="2.4.99.28"/>
    </reaction>
</comment>
<evidence type="ECO:0000256" key="18">
    <source>
        <dbReference type="ARBA" id="ARBA00022984"/>
    </source>
</evidence>
<evidence type="ECO:0000256" key="15">
    <source>
        <dbReference type="ARBA" id="ARBA00022801"/>
    </source>
</evidence>
<dbReference type="GO" id="GO:0046677">
    <property type="term" value="P:response to antibiotic"/>
    <property type="evidence" value="ECO:0007669"/>
    <property type="project" value="UniProtKB-KW"/>
</dbReference>
<keyword evidence="23" id="KW-0961">Cell wall biogenesis/degradation</keyword>
<sequence>MKIAKIILSAFLSLIILGGIVAGIAYFHIKESLPNVSTLKSVELQQPMQIFTADGKLIGEVGEQRRIPVKLAEIPQTLIDAIIATEDVRFYDHKGIDPKGIMRAIWRSSQGDTQGASTITQQLARNFFLTPERNIERKIKEAILALEIEKVLSKDEILELYLNKIYLGYRSHGVAAAAKTYFGKSLEQLSLSEMAIIAGLPKAPSTMNPLYSVKRAEARRNVVLGRMLEVGKITQQQYDQAKAEPVKATFYGTALEFRADYVTEMVRQEMVKRYGEDVAYNKGFKVYATVLSTDQKAAQDALSENLINYDRRHGWRGAEKLWNDKNAWDDEKIIEHLSKLPNSEPFVGAAVVAITKNGYTIMLANGDKAELKKSNATFGKSIKLNVGEQIWVRQTKTGGDWQLGQIPEVNSALVSLNSDNGAIEAIVGGFSFEQSRFNRATQSLVQVGSSIKPFIYTAAMNKGLSLSTTLSDSPITIIKRGQKPWTPKNADNRYEGPLRLRVALGKSKNMVAIRTLQMAGLDYVAEYLERFGFSRDQFMATEALALGAASFTPLEMARAYAVFDNGGYLIDPYIIDRILDNQGNELFKANPAIACVECAHIPVKYPEPTYFDGVKIHDEEQLREALGTPAEESITEEVEAEVASESEPEIKPAVKTNAPSLMTESAQNSSEIRYAPRVISGELAFLMRSALNSAIYGEPGQAWNGTSKALANDFKRKDIGGKTGTTNNSKVTWYAGFGANIVTTVYVGFDDNKRDLGRGEAGARTAMPAWVKYMKVALKDKPERNFPIPQNIVEAKIDSTSGFLGSNLTEYFIKGTEPTKKYIVEKAYKLPQSQDKQLHIEQRLGLPPKGVLSSPEGSELF</sequence>
<comment type="pathway">
    <text evidence="27">Glycan biosynthesis.</text>
</comment>
<keyword evidence="19" id="KW-1133">Transmembrane helix</keyword>
<keyword evidence="22" id="KW-0511">Multifunctional enzyme</keyword>
<evidence type="ECO:0000259" key="30">
    <source>
        <dbReference type="Pfam" id="PF17092"/>
    </source>
</evidence>
<keyword evidence="32" id="KW-1185">Reference proteome</keyword>
<evidence type="ECO:0000256" key="19">
    <source>
        <dbReference type="ARBA" id="ARBA00022989"/>
    </source>
</evidence>
<feature type="domain" description="Glycosyl transferase family 51" evidence="29">
    <location>
        <begin position="55"/>
        <end position="227"/>
    </location>
</feature>
<organism evidence="31 32">
    <name type="scientific">Actinobacillus equuli subsp. equuli</name>
    <dbReference type="NCBI Taxonomy" id="202947"/>
    <lineage>
        <taxon>Bacteria</taxon>
        <taxon>Pseudomonadati</taxon>
        <taxon>Pseudomonadota</taxon>
        <taxon>Gammaproteobacteria</taxon>
        <taxon>Pasteurellales</taxon>
        <taxon>Pasteurellaceae</taxon>
        <taxon>Actinobacillus</taxon>
    </lineage>
</organism>
<dbReference type="InterPro" id="IPR001460">
    <property type="entry name" value="PCN-bd_Tpept"/>
</dbReference>
<evidence type="ECO:0000256" key="13">
    <source>
        <dbReference type="ARBA" id="ARBA00022679"/>
    </source>
</evidence>
<dbReference type="Gene3D" id="1.10.3810.10">
    <property type="entry name" value="Biosynthetic peptidoglycan transglycosylase-like"/>
    <property type="match status" value="1"/>
</dbReference>
<keyword evidence="14" id="KW-0812">Transmembrane</keyword>